<dbReference type="GO" id="GO:0005741">
    <property type="term" value="C:mitochondrial outer membrane"/>
    <property type="evidence" value="ECO:0000318"/>
    <property type="project" value="GO_Central"/>
</dbReference>
<keyword evidence="4 6" id="KW-1133">Transmembrane helix</keyword>
<gene>
    <name evidence="7" type="ORF">MONBRDRAFT_16397</name>
</gene>
<dbReference type="InParanoid" id="A9UXC4"/>
<feature type="non-terminal residue" evidence="7">
    <location>
        <position position="1"/>
    </location>
</feature>
<name>A9UXC4_MONBE</name>
<evidence type="ECO:0000256" key="3">
    <source>
        <dbReference type="ARBA" id="ARBA00022692"/>
    </source>
</evidence>
<keyword evidence="5 6" id="KW-0472">Membrane</keyword>
<evidence type="ECO:0000256" key="6">
    <source>
        <dbReference type="SAM" id="Phobius"/>
    </source>
</evidence>
<evidence type="ECO:0000313" key="8">
    <source>
        <dbReference type="Proteomes" id="UP000001357"/>
    </source>
</evidence>
<dbReference type="InterPro" id="IPR038330">
    <property type="entry name" value="TspO/MBR-related_sf"/>
</dbReference>
<proteinExistence type="inferred from homology"/>
<comment type="similarity">
    <text evidence="2">Belongs to the TspO/BZRP family.</text>
</comment>
<feature type="transmembrane region" description="Helical" evidence="6">
    <location>
        <begin position="31"/>
        <end position="54"/>
    </location>
</feature>
<dbReference type="FunFam" id="1.20.1260.100:FF:000001">
    <property type="entry name" value="translocator protein 2"/>
    <property type="match status" value="1"/>
</dbReference>
<dbReference type="Gene3D" id="1.20.1260.100">
    <property type="entry name" value="TspO/MBR protein"/>
    <property type="match status" value="1"/>
</dbReference>
<evidence type="ECO:0000256" key="5">
    <source>
        <dbReference type="ARBA" id="ARBA00023136"/>
    </source>
</evidence>
<dbReference type="AlphaFoldDB" id="A9UXC4"/>
<dbReference type="PIRSF" id="PIRSF005859">
    <property type="entry name" value="PBR"/>
    <property type="match status" value="1"/>
</dbReference>
<evidence type="ECO:0008006" key="9">
    <source>
        <dbReference type="Google" id="ProtNLM"/>
    </source>
</evidence>
<dbReference type="Proteomes" id="UP000001357">
    <property type="component" value="Unassembled WGS sequence"/>
</dbReference>
<feature type="transmembrane region" description="Helical" evidence="6">
    <location>
        <begin position="91"/>
        <end position="108"/>
    </location>
</feature>
<feature type="transmembrane region" description="Helical" evidence="6">
    <location>
        <begin position="66"/>
        <end position="85"/>
    </location>
</feature>
<dbReference type="GeneID" id="5890381"/>
<evidence type="ECO:0000313" key="7">
    <source>
        <dbReference type="EMBL" id="EDQ90194.1"/>
    </source>
</evidence>
<dbReference type="KEGG" id="mbr:MONBRDRAFT_16397"/>
<dbReference type="InterPro" id="IPR004307">
    <property type="entry name" value="TspO_MBR"/>
</dbReference>
<keyword evidence="3 6" id="KW-0812">Transmembrane</keyword>
<evidence type="ECO:0000256" key="2">
    <source>
        <dbReference type="ARBA" id="ARBA00007524"/>
    </source>
</evidence>
<dbReference type="eggNOG" id="KOG3797">
    <property type="taxonomic scope" value="Eukaryota"/>
</dbReference>
<comment type="subcellular location">
    <subcellularLocation>
        <location evidence="1">Membrane</location>
        <topology evidence="1">Multi-pass membrane protein</topology>
    </subcellularLocation>
</comment>
<dbReference type="RefSeq" id="XP_001744961.1">
    <property type="nucleotide sequence ID" value="XM_001744909.1"/>
</dbReference>
<dbReference type="EMBL" id="CH991548">
    <property type="protein sequence ID" value="EDQ90194.1"/>
    <property type="molecule type" value="Genomic_DNA"/>
</dbReference>
<dbReference type="CDD" id="cd15904">
    <property type="entry name" value="TSPO_MBR"/>
    <property type="match status" value="1"/>
</dbReference>
<reference evidence="7 8" key="1">
    <citation type="journal article" date="2008" name="Nature">
        <title>The genome of the choanoflagellate Monosiga brevicollis and the origin of metazoans.</title>
        <authorList>
            <consortium name="JGI Sequencing"/>
            <person name="King N."/>
            <person name="Westbrook M.J."/>
            <person name="Young S.L."/>
            <person name="Kuo A."/>
            <person name="Abedin M."/>
            <person name="Chapman J."/>
            <person name="Fairclough S."/>
            <person name="Hellsten U."/>
            <person name="Isogai Y."/>
            <person name="Letunic I."/>
            <person name="Marr M."/>
            <person name="Pincus D."/>
            <person name="Putnam N."/>
            <person name="Rokas A."/>
            <person name="Wright K.J."/>
            <person name="Zuzow R."/>
            <person name="Dirks W."/>
            <person name="Good M."/>
            <person name="Goodstein D."/>
            <person name="Lemons D."/>
            <person name="Li W."/>
            <person name="Lyons J.B."/>
            <person name="Morris A."/>
            <person name="Nichols S."/>
            <person name="Richter D.J."/>
            <person name="Salamov A."/>
            <person name="Bork P."/>
            <person name="Lim W.A."/>
            <person name="Manning G."/>
            <person name="Miller W.T."/>
            <person name="McGinnis W."/>
            <person name="Shapiro H."/>
            <person name="Tjian R."/>
            <person name="Grigoriev I.V."/>
            <person name="Rokhsar D."/>
        </authorList>
    </citation>
    <scope>NUCLEOTIDE SEQUENCE [LARGE SCALE GENOMIC DNA]</scope>
    <source>
        <strain evidence="8">MX1 / ATCC 50154</strain>
    </source>
</reference>
<evidence type="ECO:0000256" key="4">
    <source>
        <dbReference type="ARBA" id="ARBA00022989"/>
    </source>
</evidence>
<dbReference type="PANTHER" id="PTHR10057:SF0">
    <property type="entry name" value="TRANSLOCATOR PROTEIN"/>
    <property type="match status" value="1"/>
</dbReference>
<dbReference type="Pfam" id="PF03073">
    <property type="entry name" value="TspO_MBR"/>
    <property type="match status" value="1"/>
</dbReference>
<dbReference type="OMA" id="WSWLFFG"/>
<dbReference type="STRING" id="81824.A9UXC4"/>
<sequence length="154" mass="17109">GGSLSASFSNREARGHWFSALNKPFAMPPRFAFPVAWNIIYSCMGVSTVLLYQAMEGQMRAHPRPWILYAALLGLNFDWSTTFFIRHRLGLSVASIVLQLGLSTACIYEFAKFNTTSAQLLAPLQLWLVVAGVLSFDLWRKNPKFDGAVSSDAC</sequence>
<keyword evidence="8" id="KW-1185">Reference proteome</keyword>
<dbReference type="GO" id="GO:0033013">
    <property type="term" value="P:tetrapyrrole metabolic process"/>
    <property type="evidence" value="ECO:0007669"/>
    <property type="project" value="UniProtKB-ARBA"/>
</dbReference>
<dbReference type="PANTHER" id="PTHR10057">
    <property type="entry name" value="PERIPHERAL-TYPE BENZODIAZEPINE RECEPTOR"/>
    <property type="match status" value="1"/>
</dbReference>
<evidence type="ECO:0000256" key="1">
    <source>
        <dbReference type="ARBA" id="ARBA00004141"/>
    </source>
</evidence>
<protein>
    <recommendedName>
        <fullName evidence="9">Peripheral-type benzodiazepine receptor</fullName>
    </recommendedName>
</protein>
<dbReference type="FunCoup" id="A9UXC4">
    <property type="interactions" value="388"/>
</dbReference>
<accession>A9UXC4</accession>
<feature type="transmembrane region" description="Helical" evidence="6">
    <location>
        <begin position="120"/>
        <end position="139"/>
    </location>
</feature>
<organism evidence="7 8">
    <name type="scientific">Monosiga brevicollis</name>
    <name type="common">Choanoflagellate</name>
    <dbReference type="NCBI Taxonomy" id="81824"/>
    <lineage>
        <taxon>Eukaryota</taxon>
        <taxon>Choanoflagellata</taxon>
        <taxon>Craspedida</taxon>
        <taxon>Salpingoecidae</taxon>
        <taxon>Monosiga</taxon>
    </lineage>
</organism>